<evidence type="ECO:0000313" key="3">
    <source>
        <dbReference type="EMBL" id="MBF4694679.1"/>
    </source>
</evidence>
<evidence type="ECO:0000259" key="2">
    <source>
        <dbReference type="Pfam" id="PF13309"/>
    </source>
</evidence>
<gene>
    <name evidence="3" type="ORF">ISU02_16320</name>
</gene>
<dbReference type="Pfam" id="PF08348">
    <property type="entry name" value="PAS_6"/>
    <property type="match status" value="1"/>
</dbReference>
<keyword evidence="4" id="KW-1185">Reference proteome</keyword>
<dbReference type="RefSeq" id="WP_194702920.1">
    <property type="nucleotide sequence ID" value="NZ_JADKNH010000010.1"/>
</dbReference>
<proteinExistence type="predicted"/>
<accession>A0ABR9ZW62</accession>
<dbReference type="InterPro" id="IPR039445">
    <property type="entry name" value="DauR-like_HTH"/>
</dbReference>
<sequence>MTQIETVISILDFFSKVMGDETEIVVHDLIHNRIKWISNGHITGRSQNDIDDPTTMHIARRHAMDSPLGDMLIGGSSYTKGTTHIRSSTFFLKDPSGKSQYAICVNQDLTHIDAMQKYLEHFTGTSLETIESTSKVDDSIETLTKQLIFSEIEREKPFSSDSREAKLAIIQRLEDKGVFEVKGSIPIVCEFLQIAQATLYKYLKEIKQSKCLEVDDPNFERELS</sequence>
<dbReference type="EMBL" id="JADKNH010000010">
    <property type="protein sequence ID" value="MBF4694679.1"/>
    <property type="molecule type" value="Genomic_DNA"/>
</dbReference>
<evidence type="ECO:0000313" key="4">
    <source>
        <dbReference type="Proteomes" id="UP000614200"/>
    </source>
</evidence>
<dbReference type="InterPro" id="IPR013559">
    <property type="entry name" value="YheO"/>
</dbReference>
<reference evidence="3 4" key="1">
    <citation type="submission" date="2020-11" db="EMBL/GenBank/DDBJ databases">
        <title>Fusibacter basophilias sp. nov.</title>
        <authorList>
            <person name="Qiu D."/>
        </authorList>
    </citation>
    <scope>NUCLEOTIDE SEQUENCE [LARGE SCALE GENOMIC DNA]</scope>
    <source>
        <strain evidence="3 4">Q10-2</strain>
    </source>
</reference>
<dbReference type="Pfam" id="PF13309">
    <property type="entry name" value="HTH_22"/>
    <property type="match status" value="1"/>
</dbReference>
<dbReference type="Proteomes" id="UP000614200">
    <property type="component" value="Unassembled WGS sequence"/>
</dbReference>
<comment type="caution">
    <text evidence="3">The sequence shown here is derived from an EMBL/GenBank/DDBJ whole genome shotgun (WGS) entry which is preliminary data.</text>
</comment>
<dbReference type="InterPro" id="IPR039446">
    <property type="entry name" value="DauR-like"/>
</dbReference>
<dbReference type="PANTHER" id="PTHR35568">
    <property type="entry name" value="TRANSCRIPTIONAL REGULATOR DAUR"/>
    <property type="match status" value="1"/>
</dbReference>
<feature type="domain" description="YheO-like" evidence="1">
    <location>
        <begin position="5"/>
        <end position="117"/>
    </location>
</feature>
<protein>
    <submittedName>
        <fullName evidence="3">PAS domain-containing protein</fullName>
    </submittedName>
</protein>
<name>A0ABR9ZW62_9FIRM</name>
<feature type="domain" description="Transcriptional regulator DauR-like HTH" evidence="2">
    <location>
        <begin position="153"/>
        <end position="204"/>
    </location>
</feature>
<evidence type="ECO:0000259" key="1">
    <source>
        <dbReference type="Pfam" id="PF08348"/>
    </source>
</evidence>
<dbReference type="PANTHER" id="PTHR35568:SF1">
    <property type="entry name" value="TRANSCRIPTIONAL REGULATOR DAUR"/>
    <property type="match status" value="1"/>
</dbReference>
<organism evidence="3 4">
    <name type="scientific">Fusibacter ferrireducens</name>
    <dbReference type="NCBI Taxonomy" id="2785058"/>
    <lineage>
        <taxon>Bacteria</taxon>
        <taxon>Bacillati</taxon>
        <taxon>Bacillota</taxon>
        <taxon>Clostridia</taxon>
        <taxon>Eubacteriales</taxon>
        <taxon>Eubacteriales Family XII. Incertae Sedis</taxon>
        <taxon>Fusibacter</taxon>
    </lineage>
</organism>